<organism evidence="3 4">
    <name type="scientific">Phialocephala subalpina</name>
    <dbReference type="NCBI Taxonomy" id="576137"/>
    <lineage>
        <taxon>Eukaryota</taxon>
        <taxon>Fungi</taxon>
        <taxon>Dikarya</taxon>
        <taxon>Ascomycota</taxon>
        <taxon>Pezizomycotina</taxon>
        <taxon>Leotiomycetes</taxon>
        <taxon>Helotiales</taxon>
        <taxon>Mollisiaceae</taxon>
        <taxon>Phialocephala</taxon>
        <taxon>Phialocephala fortinii species complex</taxon>
    </lineage>
</organism>
<dbReference type="Proteomes" id="UP000184330">
    <property type="component" value="Unassembled WGS sequence"/>
</dbReference>
<proteinExistence type="predicted"/>
<protein>
    <recommendedName>
        <fullName evidence="2">Heterokaryon incompatibility domain-containing protein</fullName>
    </recommendedName>
</protein>
<sequence>MAASDQEELRSDEDSTKHIGPFTLVKAKTFETGGPSSPSPQRAFREIAQRVRLKKNTYDYKPINSHKEIRILRLFRGKKNDPLECALFPIALHSTIANNRSRNSNSNSQDHPYSALSYCWGEPEDEPTKELLIYDDTNKHDLKKSYPAKKFYVRENLFAALLQFRQTNKDINLWVDAICINQEKKPDALKEKTAQVARMDEVYSQAQTVCVWLGEGTSETKETFQFLKSILDLQNYDDLIKNKRKPEKWLLLVQLMRNRWFSRRWVIQELALAREAIVHWGAEKLMWADFADAIALAMTKHQEIKDMLRTLTRSDVAKLFKSNLTIHVDIPGPRALGAHTLVNASSNLFRRSDEGHIQKRLVDLEVLVSSLFLPFEASEPRDTIYAVLSLARDTVSQNDLAKRPSWFKAAPKSLKHVIGGIISPALLWEYWFGLPAKQTSEPTDAQASIDDRIIPDYDKSLTDVWAGFIEYCIERSQSLDIICRHWAPRPRKPTWREDLERQKANIKYEEEKIPTWVPAIERHAYGGPTGILIGRTNGDSLVGSIERQNQQCYNASGGLPPCVVFGRINGGQTQKYGDSEDNETIRNSTTPALNDPPARPEKLTMGISRKFDGTLHVKGFKIDTIERITGRVLDGVIPEEGLQFGGWKRDDSGNFPDRVPERLWRTLVADRDVDGMAAPTWYRRACLECLQHTNANDDLNTKDFKDLDRTPDTMKIFLERMQAVTWCRRFFLTKGKEGRGDDHEPLYGIGPRDLAIGDMICILFGCSVPVVLRKVSTEQYIFIGECYVHGMMDGESLPSKQSLVLKHPYEEVDGFTIV</sequence>
<dbReference type="EMBL" id="FJOG01000031">
    <property type="protein sequence ID" value="CZR65424.1"/>
    <property type="molecule type" value="Genomic_DNA"/>
</dbReference>
<dbReference type="OrthoDB" id="3477286at2759"/>
<feature type="domain" description="Heterokaryon incompatibility" evidence="2">
    <location>
        <begin position="113"/>
        <end position="269"/>
    </location>
</feature>
<evidence type="ECO:0000256" key="1">
    <source>
        <dbReference type="SAM" id="MobiDB-lite"/>
    </source>
</evidence>
<dbReference type="PANTHER" id="PTHR24148">
    <property type="entry name" value="ANKYRIN REPEAT DOMAIN-CONTAINING PROTEIN 39 HOMOLOG-RELATED"/>
    <property type="match status" value="1"/>
</dbReference>
<dbReference type="Pfam" id="PF26639">
    <property type="entry name" value="Het-6_barrel"/>
    <property type="match status" value="1"/>
</dbReference>
<evidence type="ECO:0000313" key="3">
    <source>
        <dbReference type="EMBL" id="CZR65424.1"/>
    </source>
</evidence>
<reference evidence="3 4" key="1">
    <citation type="submission" date="2016-03" db="EMBL/GenBank/DDBJ databases">
        <authorList>
            <person name="Ploux O."/>
        </authorList>
    </citation>
    <scope>NUCLEOTIDE SEQUENCE [LARGE SCALE GENOMIC DNA]</scope>
    <source>
        <strain evidence="3 4">UAMH 11012</strain>
    </source>
</reference>
<accession>A0A1L7XK83</accession>
<name>A0A1L7XK83_9HELO</name>
<dbReference type="PANTHER" id="PTHR24148:SF64">
    <property type="entry name" value="HETEROKARYON INCOMPATIBILITY DOMAIN-CONTAINING PROTEIN"/>
    <property type="match status" value="1"/>
</dbReference>
<feature type="region of interest" description="Disordered" evidence="1">
    <location>
        <begin position="573"/>
        <end position="597"/>
    </location>
</feature>
<gene>
    <name evidence="3" type="ORF">PAC_15324</name>
</gene>
<dbReference type="InterPro" id="IPR010730">
    <property type="entry name" value="HET"/>
</dbReference>
<evidence type="ECO:0000313" key="4">
    <source>
        <dbReference type="Proteomes" id="UP000184330"/>
    </source>
</evidence>
<dbReference type="InterPro" id="IPR052895">
    <property type="entry name" value="HetReg/Transcr_Mod"/>
</dbReference>
<keyword evidence="4" id="KW-1185">Reference proteome</keyword>
<evidence type="ECO:0000259" key="2">
    <source>
        <dbReference type="Pfam" id="PF06985"/>
    </source>
</evidence>
<dbReference type="Pfam" id="PF06985">
    <property type="entry name" value="HET"/>
    <property type="match status" value="1"/>
</dbReference>
<dbReference type="STRING" id="576137.A0A1L7XK83"/>
<dbReference type="AlphaFoldDB" id="A0A1L7XK83"/>